<name>A0AAP9WD98_LEPIR</name>
<proteinExistence type="predicted"/>
<protein>
    <submittedName>
        <fullName evidence="1">Uncharacterized protein</fullName>
    </submittedName>
</protein>
<dbReference type="NCBIfam" id="NF047561">
    <property type="entry name" value="orf58_phage_fam"/>
    <property type="match status" value="1"/>
</dbReference>
<organism evidence="1 2">
    <name type="scientific">Leptospira interrogans serovar Canicola</name>
    <dbReference type="NCBI Taxonomy" id="211880"/>
    <lineage>
        <taxon>Bacteria</taxon>
        <taxon>Pseudomonadati</taxon>
        <taxon>Spirochaetota</taxon>
        <taxon>Spirochaetia</taxon>
        <taxon>Leptospirales</taxon>
        <taxon>Leptospiraceae</taxon>
        <taxon>Leptospira</taxon>
    </lineage>
</organism>
<dbReference type="EMBL" id="CP043884">
    <property type="protein sequence ID" value="QOI43368.1"/>
    <property type="molecule type" value="Genomic_DNA"/>
</dbReference>
<reference evidence="1" key="1">
    <citation type="submission" date="2019-09" db="EMBL/GenBank/DDBJ databases">
        <title>Comparative Genomics of Leptospira interrogans Reveals Genome Plasticity - A Common Adaptive Strategy for Survival in Various Hosts.</title>
        <authorList>
            <person name="Ramli S.R."/>
            <person name="Bunk B."/>
            <person name="Goris M."/>
            <person name="Bhuju S."/>
            <person name="Jarek M."/>
            <person name="Sproer C."/>
            <person name="Mustakim S."/>
            <person name="Strommenger B."/>
            <person name="Pessler F."/>
        </authorList>
    </citation>
    <scope>NUCLEOTIDE SEQUENCE</scope>
    <source>
        <strain evidence="1">782</strain>
    </source>
</reference>
<accession>A0AAP9WD98</accession>
<gene>
    <name evidence="1" type="ORF">Lepto782_14600</name>
</gene>
<dbReference type="AlphaFoldDB" id="A0AAP9WD98"/>
<dbReference type="InterPro" id="IPR054496">
    <property type="entry name" value="E217_GP41"/>
</dbReference>
<evidence type="ECO:0000313" key="1">
    <source>
        <dbReference type="EMBL" id="QOI43368.1"/>
    </source>
</evidence>
<sequence length="286" mass="32193">MKQFLRNIEVKIESPDGKTKIFSHNPKEAIQFSIVFGVEFDKTNVTTISLYNILNSTIEMCVPKTGKNKSDTQAARAELSVGYGDDLSMIAKGEILQHTVKLNGPDRILEFKISDMINKLFGFSVTETFEKTLVSSILRQLFATYGISYYALRFSEDVLLDKISFSGESLSSVIDQLAKRVKAHKYFQIGRLIIEDENWSKQHKSNSVVLLDRTSGLIGTPSKIKTGWKVKSLLNPLIQSGETVHLRFQDNTTNSKIDSQFIVLKGQHRGGSMISDYFTEFECKVG</sequence>
<dbReference type="Pfam" id="PF22759">
    <property type="entry name" value="E217_GP41"/>
    <property type="match status" value="1"/>
</dbReference>
<dbReference type="RefSeq" id="WP_033109911.1">
    <property type="nucleotide sequence ID" value="NZ_CP043884.1"/>
</dbReference>
<evidence type="ECO:0000313" key="2">
    <source>
        <dbReference type="Proteomes" id="UP000663124"/>
    </source>
</evidence>
<dbReference type="Proteomes" id="UP000663124">
    <property type="component" value="Chromosome 1"/>
</dbReference>